<proteinExistence type="predicted"/>
<dbReference type="STRING" id="159087.Daro_2500"/>
<keyword evidence="1" id="KW-0175">Coiled coil</keyword>
<organism evidence="3">
    <name type="scientific">Dechloromonas aromatica (strain RCB)</name>
    <dbReference type="NCBI Taxonomy" id="159087"/>
    <lineage>
        <taxon>Bacteria</taxon>
        <taxon>Pseudomonadati</taxon>
        <taxon>Pseudomonadota</taxon>
        <taxon>Betaproteobacteria</taxon>
        <taxon>Rhodocyclales</taxon>
        <taxon>Azonexaceae</taxon>
        <taxon>Dechloromonas</taxon>
    </lineage>
</organism>
<feature type="transmembrane region" description="Helical" evidence="2">
    <location>
        <begin position="21"/>
        <end position="41"/>
    </location>
</feature>
<evidence type="ECO:0000256" key="2">
    <source>
        <dbReference type="SAM" id="Phobius"/>
    </source>
</evidence>
<feature type="transmembrane region" description="Helical" evidence="2">
    <location>
        <begin position="61"/>
        <end position="82"/>
    </location>
</feature>
<name>Q47D47_DECAR</name>
<keyword evidence="2" id="KW-0472">Membrane</keyword>
<accession>Q47D47</accession>
<feature type="coiled-coil region" evidence="1">
    <location>
        <begin position="129"/>
        <end position="163"/>
    </location>
</feature>
<dbReference type="OrthoDB" id="8914075at2"/>
<gene>
    <name evidence="3" type="ordered locus">Daro_2500</name>
</gene>
<protein>
    <submittedName>
        <fullName evidence="3">Uncharacterized protein</fullName>
    </submittedName>
</protein>
<keyword evidence="2" id="KW-0812">Transmembrane</keyword>
<dbReference type="AlphaFoldDB" id="Q47D47"/>
<dbReference type="HOGENOM" id="CLU_873517_0_0_4"/>
<sequence>MLDDLTKEIKAQLYERVKSPLFGAFAFSWVAWNYRALLALVSDLEFADKMAFIDKAYPTAWELSLHGALGPLISALLFLWLYPYPARFMYSYWAKQQKELKKVQQSIEDETPLTQEEANALRKAGFAQAKEYQSQLKELSATNKELEERMKLLQEENGRLATERDQFGEAAKKAQEQAAPGLASVLAQHPPSVSKDAAVIFPNGDIRSKGKVISIDSLSDEQRFQLTQEIGNGAEIQRVMLALVVLDGEGDFDSIAGVAGLGKIETRHGLEVLRSEELVSASANSVKWFLTSSGRSLAVRLGLREAALKVTDGGVVGG</sequence>
<dbReference type="EMBL" id="CP000089">
    <property type="protein sequence ID" value="AAZ47234.1"/>
    <property type="molecule type" value="Genomic_DNA"/>
</dbReference>
<dbReference type="eggNOG" id="ENOG5033FHQ">
    <property type="taxonomic scope" value="Bacteria"/>
</dbReference>
<evidence type="ECO:0000313" key="3">
    <source>
        <dbReference type="EMBL" id="AAZ47234.1"/>
    </source>
</evidence>
<evidence type="ECO:0000256" key="1">
    <source>
        <dbReference type="SAM" id="Coils"/>
    </source>
</evidence>
<reference evidence="3" key="1">
    <citation type="submission" date="2005-08" db="EMBL/GenBank/DDBJ databases">
        <title>Complete sequence of Dechloromonas aromatica RCB.</title>
        <authorList>
            <person name="Salinero K.K."/>
            <person name="Copeland A."/>
            <person name="Lucas S."/>
            <person name="Lapidus A."/>
            <person name="Barry K."/>
            <person name="Detter J.C."/>
            <person name="Glavina T."/>
            <person name="Hammon N."/>
            <person name="Israni S."/>
            <person name="Pitluck S."/>
            <person name="Di Bartolo G."/>
            <person name="Trong S."/>
            <person name="Schmutz J."/>
            <person name="Larimer F."/>
            <person name="Land M."/>
            <person name="Ivanova N."/>
            <person name="Richardson P."/>
        </authorList>
    </citation>
    <scope>NUCLEOTIDE SEQUENCE</scope>
    <source>
        <strain evidence="3">RCB</strain>
    </source>
</reference>
<dbReference type="InterPro" id="IPR027417">
    <property type="entry name" value="P-loop_NTPase"/>
</dbReference>
<dbReference type="Gene3D" id="3.40.50.300">
    <property type="entry name" value="P-loop containing nucleotide triphosphate hydrolases"/>
    <property type="match status" value="1"/>
</dbReference>
<dbReference type="KEGG" id="dar:Daro_2500"/>
<keyword evidence="2" id="KW-1133">Transmembrane helix</keyword>